<feature type="domain" description="DUF547" evidence="1">
    <location>
        <begin position="160"/>
        <end position="285"/>
    </location>
</feature>
<comment type="caution">
    <text evidence="2">The sequence shown here is derived from an EMBL/GenBank/DDBJ whole genome shotgun (WGS) entry which is preliminary data.</text>
</comment>
<dbReference type="PANTHER" id="PTHR34386:SF1">
    <property type="entry name" value="GLUTAREDOXIN-LIKE PROTEIN NRDH"/>
    <property type="match status" value="1"/>
</dbReference>
<proteinExistence type="predicted"/>
<protein>
    <recommendedName>
        <fullName evidence="1">DUF547 domain-containing protein</fullName>
    </recommendedName>
</protein>
<dbReference type="AlphaFoldDB" id="A0A9W7E9Q2"/>
<dbReference type="Pfam" id="PF04784">
    <property type="entry name" value="DUF547"/>
    <property type="match status" value="1"/>
</dbReference>
<accession>A0A9W7E9Q2</accession>
<dbReference type="EMBL" id="BRXW01000634">
    <property type="protein sequence ID" value="GMH71072.1"/>
    <property type="molecule type" value="Genomic_DNA"/>
</dbReference>
<gene>
    <name evidence="2" type="ORF">TrLO_g13256</name>
</gene>
<dbReference type="Proteomes" id="UP001165122">
    <property type="component" value="Unassembled WGS sequence"/>
</dbReference>
<reference evidence="3" key="1">
    <citation type="journal article" date="2023" name="Commun. Biol.">
        <title>Genome analysis of Parmales, the sister group of diatoms, reveals the evolutionary specialization of diatoms from phago-mixotrophs to photoautotrophs.</title>
        <authorList>
            <person name="Ban H."/>
            <person name="Sato S."/>
            <person name="Yoshikawa S."/>
            <person name="Yamada K."/>
            <person name="Nakamura Y."/>
            <person name="Ichinomiya M."/>
            <person name="Sato N."/>
            <person name="Blanc-Mathieu R."/>
            <person name="Endo H."/>
            <person name="Kuwata A."/>
            <person name="Ogata H."/>
        </authorList>
    </citation>
    <scope>NUCLEOTIDE SEQUENCE [LARGE SCALE GENOMIC DNA]</scope>
    <source>
        <strain evidence="3">NIES 3700</strain>
    </source>
</reference>
<evidence type="ECO:0000259" key="1">
    <source>
        <dbReference type="Pfam" id="PF04784"/>
    </source>
</evidence>
<dbReference type="PANTHER" id="PTHR34386">
    <property type="entry name" value="GLUTAREDOXIN"/>
    <property type="match status" value="1"/>
</dbReference>
<name>A0A9W7E9Q2_9STRA</name>
<dbReference type="InterPro" id="IPR006869">
    <property type="entry name" value="DUF547"/>
</dbReference>
<keyword evidence="3" id="KW-1185">Reference proteome</keyword>
<dbReference type="GO" id="GO:0045454">
    <property type="term" value="P:cell redox homeostasis"/>
    <property type="evidence" value="ECO:0007669"/>
    <property type="project" value="TreeGrafter"/>
</dbReference>
<dbReference type="OrthoDB" id="41681at2759"/>
<organism evidence="2 3">
    <name type="scientific">Triparma laevis f. longispina</name>
    <dbReference type="NCBI Taxonomy" id="1714387"/>
    <lineage>
        <taxon>Eukaryota</taxon>
        <taxon>Sar</taxon>
        <taxon>Stramenopiles</taxon>
        <taxon>Ochrophyta</taxon>
        <taxon>Bolidophyceae</taxon>
        <taxon>Parmales</taxon>
        <taxon>Triparmaceae</taxon>
        <taxon>Triparma</taxon>
    </lineage>
</organism>
<evidence type="ECO:0000313" key="3">
    <source>
        <dbReference type="Proteomes" id="UP001165122"/>
    </source>
</evidence>
<dbReference type="InterPro" id="IPR051548">
    <property type="entry name" value="Grx-like_ET"/>
</dbReference>
<evidence type="ECO:0000313" key="2">
    <source>
        <dbReference type="EMBL" id="GMH71072.1"/>
    </source>
</evidence>
<sequence>MSHDKLELLKPLTSSSTVPQGVIIKDSTLWNIENGGEGIRLTFPTLSKFTSTLTSLTSSPGTIVSIKQLMKSSDPSTPQISYSQLKSILSQYTSTSSDYKYPTGCNSFQTLKSTSTLSPEEGLKFLYTLSDSKSEVDFIETSDKLFSLLTLPKSTKPVYKPFLITLYNLTVHLTLKTLGRPYTTLNRLRYFDALGVIIGIEGGEIFLSFNQIENGLLRSNRMPPYHRSPSLSTKELVKLEGYVSETVDERIHGCLNCGATSCPPVERYTIEGIEVEMENSYLAFLENNCIKGEKSTRMSLIFKWYREDFGGSKGLKKIAGNEKIEWMEYDWGGGEEEEWKGGVWETIKGIL</sequence>
<dbReference type="GO" id="GO:0009055">
    <property type="term" value="F:electron transfer activity"/>
    <property type="evidence" value="ECO:0007669"/>
    <property type="project" value="TreeGrafter"/>
</dbReference>